<dbReference type="Gene3D" id="3.40.50.1000">
    <property type="entry name" value="HAD superfamily/HAD-like"/>
    <property type="match status" value="1"/>
</dbReference>
<evidence type="ECO:0000256" key="6">
    <source>
        <dbReference type="RuleBase" id="RU366066"/>
    </source>
</evidence>
<feature type="compositionally biased region" description="Polar residues" evidence="7">
    <location>
        <begin position="477"/>
        <end position="491"/>
    </location>
</feature>
<proteinExistence type="predicted"/>
<dbReference type="CDD" id="cd17729">
    <property type="entry name" value="BRCT_CTDP1"/>
    <property type="match status" value="1"/>
</dbReference>
<dbReference type="InterPro" id="IPR039189">
    <property type="entry name" value="Fcp1"/>
</dbReference>
<feature type="compositionally biased region" description="Acidic residues" evidence="7">
    <location>
        <begin position="386"/>
        <end position="424"/>
    </location>
</feature>
<dbReference type="Gene3D" id="3.40.50.10190">
    <property type="entry name" value="BRCT domain"/>
    <property type="match status" value="1"/>
</dbReference>
<evidence type="ECO:0000256" key="2">
    <source>
        <dbReference type="ARBA" id="ARBA00022801"/>
    </source>
</evidence>
<evidence type="ECO:0000313" key="11">
    <source>
        <dbReference type="Proteomes" id="UP001473302"/>
    </source>
</evidence>
<gene>
    <name evidence="10" type="ORF">MFLAVUS_005949</name>
</gene>
<dbReference type="InterPro" id="IPR036420">
    <property type="entry name" value="BRCT_dom_sf"/>
</dbReference>
<reference evidence="10 11" key="1">
    <citation type="submission" date="2024-04" db="EMBL/GenBank/DDBJ databases">
        <title>genome sequences of Mucor flavus KT1a and Helicostylum pulchrum KT1b strains isolated from the surface of a dry-aged beef.</title>
        <authorList>
            <person name="Toyotome T."/>
            <person name="Hosono M."/>
            <person name="Torimaru M."/>
            <person name="Fukuda K."/>
            <person name="Mikami N."/>
        </authorList>
    </citation>
    <scope>NUCLEOTIDE SEQUENCE [LARGE SCALE GENOMIC DNA]</scope>
    <source>
        <strain evidence="10 11">KT1a</strain>
    </source>
</reference>
<accession>A0ABP9Z066</accession>
<dbReference type="InterPro" id="IPR011947">
    <property type="entry name" value="FCP1_euk"/>
</dbReference>
<feature type="domain" description="BRCT" evidence="8">
    <location>
        <begin position="278"/>
        <end position="371"/>
    </location>
</feature>
<keyword evidence="3 6" id="KW-0539">Nucleus</keyword>
<dbReference type="NCBIfam" id="TIGR02250">
    <property type="entry name" value="FCP1_euk"/>
    <property type="match status" value="1"/>
</dbReference>
<dbReference type="PANTHER" id="PTHR23081:SF36">
    <property type="entry name" value="RNA POLYMERASE II SUBUNIT A C-TERMINAL DOMAIN PHOSPHATASE"/>
    <property type="match status" value="1"/>
</dbReference>
<name>A0ABP9Z066_9FUNG</name>
<dbReference type="Pfam" id="PF03031">
    <property type="entry name" value="NIF"/>
    <property type="match status" value="1"/>
</dbReference>
<comment type="caution">
    <text evidence="10">The sequence shown here is derived from an EMBL/GenBank/DDBJ whole genome shotgun (WGS) entry which is preliminary data.</text>
</comment>
<dbReference type="InterPro" id="IPR023214">
    <property type="entry name" value="HAD_sf"/>
</dbReference>
<evidence type="ECO:0000256" key="4">
    <source>
        <dbReference type="ARBA" id="ARBA00047761"/>
    </source>
</evidence>
<evidence type="ECO:0000256" key="3">
    <source>
        <dbReference type="ARBA" id="ARBA00023242"/>
    </source>
</evidence>
<evidence type="ECO:0000259" key="9">
    <source>
        <dbReference type="PROSITE" id="PS50969"/>
    </source>
</evidence>
<dbReference type="PROSITE" id="PS50969">
    <property type="entry name" value="FCP1"/>
    <property type="match status" value="1"/>
</dbReference>
<organism evidence="10 11">
    <name type="scientific">Mucor flavus</name>
    <dbReference type="NCBI Taxonomy" id="439312"/>
    <lineage>
        <taxon>Eukaryota</taxon>
        <taxon>Fungi</taxon>
        <taxon>Fungi incertae sedis</taxon>
        <taxon>Mucoromycota</taxon>
        <taxon>Mucoromycotina</taxon>
        <taxon>Mucoromycetes</taxon>
        <taxon>Mucorales</taxon>
        <taxon>Mucorineae</taxon>
        <taxon>Mucoraceae</taxon>
        <taxon>Mucor</taxon>
    </lineage>
</organism>
<dbReference type="PANTHER" id="PTHR23081">
    <property type="entry name" value="RNA POLYMERASE II CTD PHOSPHATASE"/>
    <property type="match status" value="1"/>
</dbReference>
<comment type="catalytic activity">
    <reaction evidence="4 6">
        <text>O-phospho-L-seryl-[protein] + H2O = L-seryl-[protein] + phosphate</text>
        <dbReference type="Rhea" id="RHEA:20629"/>
        <dbReference type="Rhea" id="RHEA-COMP:9863"/>
        <dbReference type="Rhea" id="RHEA-COMP:11604"/>
        <dbReference type="ChEBI" id="CHEBI:15377"/>
        <dbReference type="ChEBI" id="CHEBI:29999"/>
        <dbReference type="ChEBI" id="CHEBI:43474"/>
        <dbReference type="ChEBI" id="CHEBI:83421"/>
        <dbReference type="EC" id="3.1.3.16"/>
    </reaction>
</comment>
<evidence type="ECO:0000313" key="10">
    <source>
        <dbReference type="EMBL" id="GAA5812493.1"/>
    </source>
</evidence>
<feature type="domain" description="FCP1 homology" evidence="9">
    <location>
        <begin position="66"/>
        <end position="233"/>
    </location>
</feature>
<dbReference type="EMBL" id="BAABUK010000013">
    <property type="protein sequence ID" value="GAA5812493.1"/>
    <property type="molecule type" value="Genomic_DNA"/>
</dbReference>
<keyword evidence="11" id="KW-1185">Reference proteome</keyword>
<evidence type="ECO:0000256" key="5">
    <source>
        <dbReference type="ARBA" id="ARBA00048336"/>
    </source>
</evidence>
<protein>
    <recommendedName>
        <fullName evidence="6">RNA polymerase II subunit A C-terminal domain phosphatase</fullName>
        <ecNumber evidence="6">3.1.3.16</ecNumber>
    </recommendedName>
</protein>
<comment type="catalytic activity">
    <reaction evidence="5 6">
        <text>O-phospho-L-threonyl-[protein] + H2O = L-threonyl-[protein] + phosphate</text>
        <dbReference type="Rhea" id="RHEA:47004"/>
        <dbReference type="Rhea" id="RHEA-COMP:11060"/>
        <dbReference type="Rhea" id="RHEA-COMP:11605"/>
        <dbReference type="ChEBI" id="CHEBI:15377"/>
        <dbReference type="ChEBI" id="CHEBI:30013"/>
        <dbReference type="ChEBI" id="CHEBI:43474"/>
        <dbReference type="ChEBI" id="CHEBI:61977"/>
        <dbReference type="EC" id="3.1.3.16"/>
    </reaction>
</comment>
<dbReference type="InterPro" id="IPR001357">
    <property type="entry name" value="BRCT_dom"/>
</dbReference>
<feature type="compositionally biased region" description="Basic residues" evidence="7">
    <location>
        <begin position="465"/>
        <end position="476"/>
    </location>
</feature>
<sequence>MEACTHQVQYNGLCAVCGTLLENWISFDDPQAGIIGNINMGYDTVGLTVSREEAERLEAENARRLLKNRKLSLILDLDQTIVHASWDQRVGDFIKEDRDIRHFNLPGSSVVCYIKLRPGLEHFLKEIEQLYELHIYTMGTRDYAEAVANEIDPKGSLFKERILSRDESGSVTQKKLQRLFPCDTSMVVVLDDRSDVWSFSPNLIRIKPYEFFVGTEDINCPFKKKVTPCSDKIVAGNYADDDNELYKMLKILKDVHKKFYEKDEHDKEADVTHIIPKMKLNVLQHVIITFTDVIPQIKDPTLSWIWQMATSFGATCSMDLTGKTTHLIAVKFSSKVKAAREYGHSIHVVTPAWLLDSTSSWSIQDESNYQLPLEEDIENPESTPLDLEEEEEGVSVDWEEADREVEDFINESGIDDIWDTDSDTVDSPLSACSKPRKRKREQQDSGGESGGDASEDDNESIILAVRRRQRVNKRQKSQLSKVTTASSSQCTSGNNSDDDLGSLDDLVGILDEALK</sequence>
<dbReference type="EC" id="3.1.3.16" evidence="6"/>
<comment type="subcellular location">
    <subcellularLocation>
        <location evidence="1 6">Nucleus</location>
    </subcellularLocation>
</comment>
<dbReference type="SUPFAM" id="SSF56784">
    <property type="entry name" value="HAD-like"/>
    <property type="match status" value="1"/>
</dbReference>
<feature type="region of interest" description="Disordered" evidence="7">
    <location>
        <begin position="370"/>
        <end position="503"/>
    </location>
</feature>
<dbReference type="InterPro" id="IPR004274">
    <property type="entry name" value="FCP1_dom"/>
</dbReference>
<dbReference type="SMART" id="SM00292">
    <property type="entry name" value="BRCT"/>
    <property type="match status" value="1"/>
</dbReference>
<dbReference type="PROSITE" id="PS50172">
    <property type="entry name" value="BRCT"/>
    <property type="match status" value="1"/>
</dbReference>
<keyword evidence="2 6" id="KW-0378">Hydrolase</keyword>
<dbReference type="CDD" id="cd07521">
    <property type="entry name" value="HAD_FCP1-like"/>
    <property type="match status" value="1"/>
</dbReference>
<dbReference type="Gene3D" id="1.10.287.10">
    <property type="entry name" value="S15/NS1, RNA-binding"/>
    <property type="match status" value="1"/>
</dbReference>
<evidence type="ECO:0000259" key="8">
    <source>
        <dbReference type="PROSITE" id="PS50172"/>
    </source>
</evidence>
<dbReference type="InterPro" id="IPR036412">
    <property type="entry name" value="HAD-like_sf"/>
</dbReference>
<comment type="function">
    <text evidence="6">This promotes the activity of RNA polymerase II.</text>
</comment>
<dbReference type="Proteomes" id="UP001473302">
    <property type="component" value="Unassembled WGS sequence"/>
</dbReference>
<dbReference type="SUPFAM" id="SSF52113">
    <property type="entry name" value="BRCT domain"/>
    <property type="match status" value="1"/>
</dbReference>
<evidence type="ECO:0000256" key="1">
    <source>
        <dbReference type="ARBA" id="ARBA00004123"/>
    </source>
</evidence>
<evidence type="ECO:0000256" key="7">
    <source>
        <dbReference type="SAM" id="MobiDB-lite"/>
    </source>
</evidence>
<dbReference type="SMART" id="SM00577">
    <property type="entry name" value="CPDc"/>
    <property type="match status" value="1"/>
</dbReference>
<dbReference type="Pfam" id="PF12738">
    <property type="entry name" value="PTCB-BRCT"/>
    <property type="match status" value="1"/>
</dbReference>